<accession>A0A191ZK24</accession>
<reference evidence="2 3" key="1">
    <citation type="submission" date="2016-06" db="EMBL/GenBank/DDBJ databases">
        <title>Insight into the functional genes involving in sulfur oxidation in Pearl River water.</title>
        <authorList>
            <person name="Luo J."/>
            <person name="Tan X."/>
            <person name="Lin W."/>
        </authorList>
    </citation>
    <scope>NUCLEOTIDE SEQUENCE [LARGE SCALE GENOMIC DNA]</scope>
    <source>
        <strain evidence="2 3">LS2</strain>
    </source>
</reference>
<keyword evidence="1" id="KW-1133">Transmembrane helix</keyword>
<evidence type="ECO:0000256" key="1">
    <source>
        <dbReference type="SAM" id="Phobius"/>
    </source>
</evidence>
<keyword evidence="1" id="KW-0472">Membrane</keyword>
<dbReference type="STRING" id="1860122.A9404_02900"/>
<keyword evidence="3" id="KW-1185">Reference proteome</keyword>
<keyword evidence="1" id="KW-0812">Transmembrane</keyword>
<evidence type="ECO:0000313" key="2">
    <source>
        <dbReference type="EMBL" id="ANJ68239.1"/>
    </source>
</evidence>
<dbReference type="AlphaFoldDB" id="A0A191ZK24"/>
<feature type="transmembrane region" description="Helical" evidence="1">
    <location>
        <begin position="104"/>
        <end position="123"/>
    </location>
</feature>
<name>A0A191ZK24_9GAMM</name>
<protein>
    <submittedName>
        <fullName evidence="2">Uncharacterized protein</fullName>
    </submittedName>
</protein>
<gene>
    <name evidence="2" type="ORF">A9404_02900</name>
</gene>
<proteinExistence type="predicted"/>
<dbReference type="EMBL" id="CP016027">
    <property type="protein sequence ID" value="ANJ68239.1"/>
    <property type="molecule type" value="Genomic_DNA"/>
</dbReference>
<evidence type="ECO:0000313" key="3">
    <source>
        <dbReference type="Proteomes" id="UP000078596"/>
    </source>
</evidence>
<dbReference type="Proteomes" id="UP000078596">
    <property type="component" value="Chromosome"/>
</dbReference>
<dbReference type="KEGG" id="haz:A9404_02900"/>
<feature type="transmembrane region" description="Helical" evidence="1">
    <location>
        <begin position="129"/>
        <end position="151"/>
    </location>
</feature>
<sequence length="175" mass="19697">MMGRVGALWGVLGITALLAWAVYRVYPFAMGATVEPWHWYETVFFVFWMIFMLYGEGFKGFQKGFSPRVVARAAHLANNPVWWHVLLAPLYCMGFIHATKKRRIVAMSVTSGIIVLIVAVHWLPQPWRGIVDMGVVAGLFYGVVAMWVYAIHALRGRQINHPTDVPTSHDAPLAS</sequence>
<organism evidence="2 3">
    <name type="scientific">Halothiobacillus diazotrophicus</name>
    <dbReference type="NCBI Taxonomy" id="1860122"/>
    <lineage>
        <taxon>Bacteria</taxon>
        <taxon>Pseudomonadati</taxon>
        <taxon>Pseudomonadota</taxon>
        <taxon>Gammaproteobacteria</taxon>
        <taxon>Chromatiales</taxon>
        <taxon>Halothiobacillaceae</taxon>
        <taxon>Halothiobacillus</taxon>
    </lineage>
</organism>
<feature type="transmembrane region" description="Helical" evidence="1">
    <location>
        <begin position="37"/>
        <end position="55"/>
    </location>
</feature>